<reference evidence="1" key="1">
    <citation type="submission" date="2021-01" db="EMBL/GenBank/DDBJ databases">
        <authorList>
            <consortium name="Genoscope - CEA"/>
            <person name="William W."/>
        </authorList>
    </citation>
    <scope>NUCLEOTIDE SEQUENCE</scope>
</reference>
<protein>
    <submittedName>
        <fullName evidence="1">Uncharacterized protein</fullName>
    </submittedName>
</protein>
<evidence type="ECO:0000313" key="2">
    <source>
        <dbReference type="Proteomes" id="UP000692954"/>
    </source>
</evidence>
<organism evidence="1 2">
    <name type="scientific">Paramecium sonneborni</name>
    <dbReference type="NCBI Taxonomy" id="65129"/>
    <lineage>
        <taxon>Eukaryota</taxon>
        <taxon>Sar</taxon>
        <taxon>Alveolata</taxon>
        <taxon>Ciliophora</taxon>
        <taxon>Intramacronucleata</taxon>
        <taxon>Oligohymenophorea</taxon>
        <taxon>Peniculida</taxon>
        <taxon>Parameciidae</taxon>
        <taxon>Paramecium</taxon>
    </lineage>
</organism>
<dbReference type="Proteomes" id="UP000692954">
    <property type="component" value="Unassembled WGS sequence"/>
</dbReference>
<accession>A0A8S1RE91</accession>
<evidence type="ECO:0000313" key="1">
    <source>
        <dbReference type="EMBL" id="CAD8125612.1"/>
    </source>
</evidence>
<comment type="caution">
    <text evidence="1">The sequence shown here is derived from an EMBL/GenBank/DDBJ whole genome shotgun (WGS) entry which is preliminary data.</text>
</comment>
<name>A0A8S1RE91_9CILI</name>
<keyword evidence="2" id="KW-1185">Reference proteome</keyword>
<dbReference type="AlphaFoldDB" id="A0A8S1RE91"/>
<gene>
    <name evidence="1" type="ORF">PSON_ATCC_30995.1.T1600077</name>
</gene>
<proteinExistence type="predicted"/>
<sequence>MIEITQKVNICYFAIKIYLKQRQENKMNLYVNITNNKCRANNTQRFLIKYINKFRFLNY</sequence>
<dbReference type="EMBL" id="CAJJDN010000160">
    <property type="protein sequence ID" value="CAD8125612.1"/>
    <property type="molecule type" value="Genomic_DNA"/>
</dbReference>